<evidence type="ECO:0000259" key="1">
    <source>
        <dbReference type="Pfam" id="PF24048"/>
    </source>
</evidence>
<dbReference type="Proteomes" id="UP000269945">
    <property type="component" value="Unassembled WGS sequence"/>
</dbReference>
<dbReference type="GO" id="GO:0003723">
    <property type="term" value="F:RNA binding"/>
    <property type="evidence" value="ECO:0007669"/>
    <property type="project" value="TreeGrafter"/>
</dbReference>
<comment type="caution">
    <text evidence="2">The sequence shown here is derived from an EMBL/GenBank/DDBJ whole genome shotgun (WGS) entry which is preliminary data.</text>
</comment>
<dbReference type="AlphaFoldDB" id="A0A9X9LNJ3"/>
<accession>A0A9X9LNJ3</accession>
<evidence type="ECO:0000313" key="2">
    <source>
        <dbReference type="EMBL" id="VCW77616.1"/>
    </source>
</evidence>
<dbReference type="EMBL" id="CYRY02009082">
    <property type="protein sequence ID" value="VCW77616.1"/>
    <property type="molecule type" value="Genomic_DNA"/>
</dbReference>
<keyword evidence="3" id="KW-1185">Reference proteome</keyword>
<organism evidence="2 3">
    <name type="scientific">Gulo gulo</name>
    <name type="common">Wolverine</name>
    <name type="synonym">Gluton</name>
    <dbReference type="NCBI Taxonomy" id="48420"/>
    <lineage>
        <taxon>Eukaryota</taxon>
        <taxon>Metazoa</taxon>
        <taxon>Chordata</taxon>
        <taxon>Craniata</taxon>
        <taxon>Vertebrata</taxon>
        <taxon>Euteleostomi</taxon>
        <taxon>Mammalia</taxon>
        <taxon>Eutheria</taxon>
        <taxon>Laurasiatheria</taxon>
        <taxon>Carnivora</taxon>
        <taxon>Caniformia</taxon>
        <taxon>Musteloidea</taxon>
        <taxon>Mustelidae</taxon>
        <taxon>Guloninae</taxon>
        <taxon>Gulo</taxon>
    </lineage>
</organism>
<dbReference type="SUPFAM" id="SSF52058">
    <property type="entry name" value="L domain-like"/>
    <property type="match status" value="1"/>
</dbReference>
<dbReference type="Pfam" id="PF24048">
    <property type="entry name" value="LRR_NXF1-5"/>
    <property type="match status" value="1"/>
</dbReference>
<name>A0A9X9LNJ3_GULGU</name>
<dbReference type="PANTHER" id="PTHR10662">
    <property type="entry name" value="NUCLEAR RNA EXPORT FACTOR"/>
    <property type="match status" value="1"/>
</dbReference>
<dbReference type="Gene3D" id="3.80.10.10">
    <property type="entry name" value="Ribonuclease Inhibitor"/>
    <property type="match status" value="1"/>
</dbReference>
<dbReference type="InterPro" id="IPR032675">
    <property type="entry name" value="LRR_dom_sf"/>
</dbReference>
<sequence>MAATLQIIEENYPEEAGEGTSVERWGLGVPGPVCVPFPGTPFLFLPRTSQLNVVWELNKMKGLELEELWLEGNPLCDTFPDQPTYIRSV</sequence>
<feature type="domain" description="NXF1/2/3/5-like leucine-rich repeat" evidence="1">
    <location>
        <begin position="49"/>
        <end position="89"/>
    </location>
</feature>
<protein>
    <recommendedName>
        <fullName evidence="1">NXF1/2/3/5-like leucine-rich repeat domain-containing protein</fullName>
    </recommendedName>
</protein>
<evidence type="ECO:0000313" key="3">
    <source>
        <dbReference type="Proteomes" id="UP000269945"/>
    </source>
</evidence>
<gene>
    <name evidence="2" type="ORF">BN2614_LOCUS3</name>
</gene>
<dbReference type="GO" id="GO:0016973">
    <property type="term" value="P:poly(A)+ mRNA export from nucleus"/>
    <property type="evidence" value="ECO:0007669"/>
    <property type="project" value="TreeGrafter"/>
</dbReference>
<reference evidence="2 3" key="1">
    <citation type="submission" date="2018-10" db="EMBL/GenBank/DDBJ databases">
        <authorList>
            <person name="Ekblom R."/>
            <person name="Jareborg N."/>
        </authorList>
    </citation>
    <scope>NUCLEOTIDE SEQUENCE [LARGE SCALE GENOMIC DNA]</scope>
    <source>
        <tissue evidence="2">Muscle</tissue>
    </source>
</reference>
<dbReference type="PANTHER" id="PTHR10662:SF15">
    <property type="entry name" value="NUCLEAR RNA EXPORT FACTOR 5"/>
    <property type="match status" value="1"/>
</dbReference>
<proteinExistence type="predicted"/>
<dbReference type="InterPro" id="IPR057125">
    <property type="entry name" value="NXF1/2/3/5-like_LRR"/>
</dbReference>
<dbReference type="InterPro" id="IPR030217">
    <property type="entry name" value="NXF_fam"/>
</dbReference>
<dbReference type="GO" id="GO:0005634">
    <property type="term" value="C:nucleus"/>
    <property type="evidence" value="ECO:0007669"/>
    <property type="project" value="TreeGrafter"/>
</dbReference>